<proteinExistence type="predicted"/>
<dbReference type="AlphaFoldDB" id="A0ABD5TVN2"/>
<dbReference type="RefSeq" id="WP_379693738.1">
    <property type="nucleotide sequence ID" value="NZ_JBHSXH010000009.1"/>
</dbReference>
<dbReference type="Proteomes" id="UP001596408">
    <property type="component" value="Unassembled WGS sequence"/>
</dbReference>
<keyword evidence="1" id="KW-1133">Transmembrane helix</keyword>
<feature type="transmembrane region" description="Helical" evidence="1">
    <location>
        <begin position="6"/>
        <end position="27"/>
    </location>
</feature>
<keyword evidence="1" id="KW-0812">Transmembrane</keyword>
<accession>A0ABD5TVN2</accession>
<organism evidence="2 3">
    <name type="scientific">Halopelagius fulvigenes</name>
    <dbReference type="NCBI Taxonomy" id="1198324"/>
    <lineage>
        <taxon>Archaea</taxon>
        <taxon>Methanobacteriati</taxon>
        <taxon>Methanobacteriota</taxon>
        <taxon>Stenosarchaea group</taxon>
        <taxon>Halobacteria</taxon>
        <taxon>Halobacteriales</taxon>
        <taxon>Haloferacaceae</taxon>
    </lineage>
</organism>
<comment type="caution">
    <text evidence="2">The sequence shown here is derived from an EMBL/GenBank/DDBJ whole genome shotgun (WGS) entry which is preliminary data.</text>
</comment>
<sequence length="106" mass="11230">MDVEVVFRLLVAAFCVVAPSVLFVGLVRGLDKLRDDRLVEQVLERMDDDDATAPTYRRAPFTAAVSDGGRTAETAGCDVCGASNPPYASYCGACLSALDGDSRAPK</sequence>
<name>A0ABD5TVN2_9EURY</name>
<gene>
    <name evidence="2" type="ORF">ACFQEV_06265</name>
</gene>
<evidence type="ECO:0000256" key="1">
    <source>
        <dbReference type="SAM" id="Phobius"/>
    </source>
</evidence>
<reference evidence="2 3" key="1">
    <citation type="journal article" date="2019" name="Int. J. Syst. Evol. Microbiol.">
        <title>The Global Catalogue of Microorganisms (GCM) 10K type strain sequencing project: providing services to taxonomists for standard genome sequencing and annotation.</title>
        <authorList>
            <consortium name="The Broad Institute Genomics Platform"/>
            <consortium name="The Broad Institute Genome Sequencing Center for Infectious Disease"/>
            <person name="Wu L."/>
            <person name="Ma J."/>
        </authorList>
    </citation>
    <scope>NUCLEOTIDE SEQUENCE [LARGE SCALE GENOMIC DNA]</scope>
    <source>
        <strain evidence="2 3">YIM 94188</strain>
    </source>
</reference>
<protein>
    <submittedName>
        <fullName evidence="2">Zinc ribbon domain-containing protein</fullName>
    </submittedName>
</protein>
<keyword evidence="3" id="KW-1185">Reference proteome</keyword>
<keyword evidence="1" id="KW-0472">Membrane</keyword>
<dbReference type="EMBL" id="JBHSXH010000009">
    <property type="protein sequence ID" value="MFC6824600.1"/>
    <property type="molecule type" value="Genomic_DNA"/>
</dbReference>
<evidence type="ECO:0000313" key="3">
    <source>
        <dbReference type="Proteomes" id="UP001596408"/>
    </source>
</evidence>
<evidence type="ECO:0000313" key="2">
    <source>
        <dbReference type="EMBL" id="MFC6824600.1"/>
    </source>
</evidence>